<evidence type="ECO:0000259" key="3">
    <source>
        <dbReference type="Pfam" id="PF08751"/>
    </source>
</evidence>
<proteinExistence type="predicted"/>
<dbReference type="Pfam" id="PF08751">
    <property type="entry name" value="TrwC"/>
    <property type="match status" value="1"/>
</dbReference>
<dbReference type="Pfam" id="PF13604">
    <property type="entry name" value="AAA_30"/>
    <property type="match status" value="1"/>
</dbReference>
<protein>
    <submittedName>
        <fullName evidence="4">MobF family relaxase</fullName>
    </submittedName>
</protein>
<keyword evidence="1" id="KW-0547">Nucleotide-binding</keyword>
<keyword evidence="2" id="KW-0067">ATP-binding</keyword>
<evidence type="ECO:0000256" key="2">
    <source>
        <dbReference type="ARBA" id="ARBA00022840"/>
    </source>
</evidence>
<dbReference type="CDD" id="cd18809">
    <property type="entry name" value="SF1_C_RecD"/>
    <property type="match status" value="1"/>
</dbReference>
<dbReference type="SUPFAM" id="SSF55464">
    <property type="entry name" value="Origin of replication-binding domain, RBD-like"/>
    <property type="match status" value="1"/>
</dbReference>
<dbReference type="PANTHER" id="PTHR43788">
    <property type="entry name" value="DNA2/NAM7 HELICASE FAMILY MEMBER"/>
    <property type="match status" value="1"/>
</dbReference>
<dbReference type="InterPro" id="IPR050534">
    <property type="entry name" value="Coronavir_polyprotein_1ab"/>
</dbReference>
<dbReference type="EMBL" id="JARRAG010000007">
    <property type="protein sequence ID" value="MDG3008474.1"/>
    <property type="molecule type" value="Genomic_DNA"/>
</dbReference>
<dbReference type="InterPro" id="IPR014862">
    <property type="entry name" value="TrwC"/>
</dbReference>
<dbReference type="RefSeq" id="WP_277864792.1">
    <property type="nucleotide sequence ID" value="NZ_JARRAG010000007.1"/>
</dbReference>
<keyword evidence="5" id="KW-1185">Reference proteome</keyword>
<gene>
    <name evidence="4" type="primary">mobF</name>
    <name evidence="4" type="ORF">PZE19_32315</name>
</gene>
<reference evidence="4 5" key="1">
    <citation type="submission" date="2023-03" db="EMBL/GenBank/DDBJ databases">
        <title>Paludisphaera mucosa sp. nov. a novel planctomycete from northern fen.</title>
        <authorList>
            <person name="Ivanova A."/>
        </authorList>
    </citation>
    <scope>NUCLEOTIDE SEQUENCE [LARGE SCALE GENOMIC DNA]</scope>
    <source>
        <strain evidence="4 5">Pla2</strain>
    </source>
</reference>
<feature type="domain" description="TrwC relaxase" evidence="3">
    <location>
        <begin position="13"/>
        <end position="292"/>
    </location>
</feature>
<dbReference type="InterPro" id="IPR027417">
    <property type="entry name" value="P-loop_NTPase"/>
</dbReference>
<dbReference type="SUPFAM" id="SSF52540">
    <property type="entry name" value="P-loop containing nucleoside triphosphate hydrolases"/>
    <property type="match status" value="2"/>
</dbReference>
<name>A0ABT6FLS8_9BACT</name>
<evidence type="ECO:0000313" key="5">
    <source>
        <dbReference type="Proteomes" id="UP001216907"/>
    </source>
</evidence>
<sequence>MLSIAALKGGPGYYLELSSLNYYSLGGEPPPLWAGTAAKEFGLSGVAEKEHVYRLCAGYDHEAGTRALVRNASNEPGKSKRERNPGHDLTFSAPKTVSLAWSLGDDEMRKAIERAQLSAVKQALAYLEDKAGFSRVGTDGQVLVKCPLLFALFEHGTSRALDPQLHTHALLINLTKHGDGRTTAVDSTYMYHFKMASGALYRAALAENMARLGFDIEQRQLGASLGFEISGMPKELVEEFSKRRAEIEEKLNLRAGSLDAASAKYAELIAKETRRTKDTEKARGELLEEWQAVGRAYGIDAAYLRNLLTPHRTLTPEERVERKEAIAREAVTALSEQHSHFNEVDFTKALAERAAGRISARDVRELVENKLRSTDLIPLDYMQTEHRNKNLKQYIDRKEMRFSTPAIRKMEQDLIGDVERVVRGKRSDIAPRFAEEAIAATLKGGIKLEDEQAKAVHYLTSGPGVRLMTGIAGTGKTTTLKTCLDAWRRDDPGRLIWGCAVSSKVVKDMRKGFGEGIECDTLQKTLWLLDVGKLKLDSKSVVIVDEAAMLGTRQLLKLVEHVKNAPGCRLVLAGDPKQLQSIDAGGAFKYLAQKDILGYARLEVIRRQKDEWAREAVSSIEKGDVREAIEAFIKNKRFHLAESRPEAMGRLVEQWKADGGVKAPENVLLLCSLNVEARELNLKAQAARILAGEVDPEKKLFANGVNFHVGDRLQFQKPSKPLGVVNADCGIVTGVDPERMRFTVRLDDGGREVTVDLKRFKPENIRLGYASTTHKAQGSTIPHVHVLLGGPLSDMHMGYVQISRSVVSSHLFCDKHTAGGPELADLIRTLSHERQKTLAQEIIDRNQPRPPGISMER</sequence>
<evidence type="ECO:0000313" key="4">
    <source>
        <dbReference type="EMBL" id="MDG3008474.1"/>
    </source>
</evidence>
<dbReference type="NCBIfam" id="TIGR02686">
    <property type="entry name" value="relax_trwC"/>
    <property type="match status" value="1"/>
</dbReference>
<accession>A0ABT6FLS8</accession>
<dbReference type="NCBIfam" id="NF041492">
    <property type="entry name" value="MobF"/>
    <property type="match status" value="1"/>
</dbReference>
<dbReference type="Gene3D" id="2.30.30.940">
    <property type="match status" value="1"/>
</dbReference>
<dbReference type="Proteomes" id="UP001216907">
    <property type="component" value="Unassembled WGS sequence"/>
</dbReference>
<dbReference type="Gene3D" id="3.40.50.300">
    <property type="entry name" value="P-loop containing nucleotide triphosphate hydrolases"/>
    <property type="match status" value="2"/>
</dbReference>
<comment type="caution">
    <text evidence="4">The sequence shown here is derived from an EMBL/GenBank/DDBJ whole genome shotgun (WGS) entry which is preliminary data.</text>
</comment>
<organism evidence="4 5">
    <name type="scientific">Paludisphaera mucosa</name>
    <dbReference type="NCBI Taxonomy" id="3030827"/>
    <lineage>
        <taxon>Bacteria</taxon>
        <taxon>Pseudomonadati</taxon>
        <taxon>Planctomycetota</taxon>
        <taxon>Planctomycetia</taxon>
        <taxon>Isosphaerales</taxon>
        <taxon>Isosphaeraceae</taxon>
        <taxon>Paludisphaera</taxon>
    </lineage>
</organism>
<evidence type="ECO:0000256" key="1">
    <source>
        <dbReference type="ARBA" id="ARBA00022741"/>
    </source>
</evidence>
<dbReference type="InterPro" id="IPR014059">
    <property type="entry name" value="TraI/TrwC_relax"/>
</dbReference>
<dbReference type="PANTHER" id="PTHR43788:SF6">
    <property type="entry name" value="DNA HELICASE B"/>
    <property type="match status" value="1"/>
</dbReference>